<dbReference type="SUPFAM" id="SSF101936">
    <property type="entry name" value="DNA-binding pseudobarrel domain"/>
    <property type="match status" value="4"/>
</dbReference>
<dbReference type="EMBL" id="OZ020103">
    <property type="protein sequence ID" value="CAK9277296.1"/>
    <property type="molecule type" value="Genomic_DNA"/>
</dbReference>
<feature type="region of interest" description="Disordered" evidence="5">
    <location>
        <begin position="460"/>
        <end position="493"/>
    </location>
</feature>
<keyword evidence="4" id="KW-0539">Nucleus</keyword>
<dbReference type="InterPro" id="IPR003340">
    <property type="entry name" value="B3_DNA-bd"/>
</dbReference>
<organism evidence="7 8">
    <name type="scientific">Sphagnum jensenii</name>
    <dbReference type="NCBI Taxonomy" id="128206"/>
    <lineage>
        <taxon>Eukaryota</taxon>
        <taxon>Viridiplantae</taxon>
        <taxon>Streptophyta</taxon>
        <taxon>Embryophyta</taxon>
        <taxon>Bryophyta</taxon>
        <taxon>Sphagnophytina</taxon>
        <taxon>Sphagnopsida</taxon>
        <taxon>Sphagnales</taxon>
        <taxon>Sphagnaceae</taxon>
        <taxon>Sphagnum</taxon>
    </lineage>
</organism>
<dbReference type="PROSITE" id="PS50863">
    <property type="entry name" value="B3"/>
    <property type="match status" value="4"/>
</dbReference>
<keyword evidence="8" id="KW-1185">Reference proteome</keyword>
<sequence length="1008" mass="112454">MIQSSNKSFKKLGGRMVEGQGVPADGDEFRACRICACKCREIHGKAEEVGGQTRSTPSFWKLIRMSHIKKNFMRIPIIFMEEYGYRVGDNVVLQGPGGYTIDVGLSHDQHFGFARAGWREFLRHHNIEVDDYILCTLIADSYFTVKIFNKTGCEKPLSAPSMTAGGGSEKLDNLQVGDDGNWVSPAHMQSAGEKKPSPHIKTPTRTEMRGGVKRKSAGQGEPSLLQYAKKHCTTNGETVKDCQDREEDAKSMMDVEEEPLVSMAPHSSNRGVSDTENKKKIEENESSTPPHSRMNGSQACMENSLFSISDGLPQEVSVTGSQKLSGSLQKMDTTTLAALQSANAFKSKNPSTVLVVNRTAIVNNSVYFPKDFAKKWFPKQKAEIQLVDADDNRWSVISKPYMNHTTLAGGWKRFTIEQGLEEGDVLVFELKNPNEIALQVHFFRKSSYVNFGEGFGEAGGSSVQDQEKLPSSKTRPCGKISRTRRRPPTEVEREKAWEAANAIQTKQPSVLVTMKPSHVCAGFSMPISLKEMPDKTTDAILKDPAGQKWPAKWLVNAGGKRFSAGWKRFVTDHKLEEGDVCVFELIDSKQLTLLIHISPVVMEDDPDSPPRALKSRGLANNLTTQKNPLCTSFQSEQMPRVRQPEAYKSPMLQKGGKTSFVSLRRPVTEKERRQAETAARALKTANPSAVVVLTNSSVYRHFIVTLPNTFKDLLPQKHVTITLLDVHGQKFKARWTVNERAKLLKSFKRFSLSHCLEEGDVCVFEFLSWNPENPVFRVHIFRVVDLKGGSSCRPDDWRTHYQINRQPKPYTPEMPLGLRRATEKMNLPNLENRNQETDSATATGSQLQNNGSQMLDSKVSTKQLRKLATKAIYSALLKCKAKSQQGRMEQRLQVDAGNVSAPDPKSSTRSLASERRPLMSNGTSEEKQVLPLKVPKCEPQMTCLAAVRPTTEHLPKIPKAEPVEVTGTGADGAPLWEPEGFTYKYTYMTETDLTQYLKQQGMAKSADC</sequence>
<dbReference type="Proteomes" id="UP001497444">
    <property type="component" value="Chromosome 8"/>
</dbReference>
<gene>
    <name evidence="7" type="ORF">CSSPJE1EN1_LOCUS22774</name>
</gene>
<feature type="compositionally biased region" description="Polar residues" evidence="5">
    <location>
        <begin position="286"/>
        <end position="297"/>
    </location>
</feature>
<keyword evidence="2" id="KW-0238">DNA-binding</keyword>
<evidence type="ECO:0000256" key="3">
    <source>
        <dbReference type="ARBA" id="ARBA00023163"/>
    </source>
</evidence>
<accession>A0ABP0XDU4</accession>
<protein>
    <recommendedName>
        <fullName evidence="6">TF-B3 domain-containing protein</fullName>
    </recommendedName>
</protein>
<evidence type="ECO:0000313" key="7">
    <source>
        <dbReference type="EMBL" id="CAK9277296.1"/>
    </source>
</evidence>
<feature type="domain" description="TF-B3" evidence="6">
    <location>
        <begin position="689"/>
        <end position="784"/>
    </location>
</feature>
<feature type="compositionally biased region" description="Basic and acidic residues" evidence="5">
    <location>
        <begin position="238"/>
        <end position="253"/>
    </location>
</feature>
<feature type="region of interest" description="Disordered" evidence="5">
    <location>
        <begin position="895"/>
        <end position="927"/>
    </location>
</feature>
<dbReference type="Pfam" id="PF02362">
    <property type="entry name" value="B3"/>
    <property type="match status" value="4"/>
</dbReference>
<proteinExistence type="predicted"/>
<feature type="region of interest" description="Disordered" evidence="5">
    <location>
        <begin position="832"/>
        <end position="857"/>
    </location>
</feature>
<name>A0ABP0XDU4_9BRYO</name>
<keyword evidence="1" id="KW-0805">Transcription regulation</keyword>
<dbReference type="Gene3D" id="2.40.330.10">
    <property type="entry name" value="DNA-binding pseudobarrel domain"/>
    <property type="match status" value="4"/>
</dbReference>
<evidence type="ECO:0000256" key="4">
    <source>
        <dbReference type="ARBA" id="ARBA00023242"/>
    </source>
</evidence>
<keyword evidence="3" id="KW-0804">Transcription</keyword>
<dbReference type="InterPro" id="IPR044837">
    <property type="entry name" value="REM16-like"/>
</dbReference>
<feature type="domain" description="TF-B3" evidence="6">
    <location>
        <begin position="58"/>
        <end position="151"/>
    </location>
</feature>
<evidence type="ECO:0000259" key="6">
    <source>
        <dbReference type="PROSITE" id="PS50863"/>
    </source>
</evidence>
<feature type="region of interest" description="Disordered" evidence="5">
    <location>
        <begin position="186"/>
        <end position="220"/>
    </location>
</feature>
<feature type="region of interest" description="Disordered" evidence="5">
    <location>
        <begin position="235"/>
        <end position="297"/>
    </location>
</feature>
<feature type="domain" description="TF-B3" evidence="6">
    <location>
        <begin position="540"/>
        <end position="599"/>
    </location>
</feature>
<dbReference type="PANTHER" id="PTHR31391:SF157">
    <property type="entry name" value="B3 DOMAIN-CONTAINING PROTEIN REM16"/>
    <property type="match status" value="1"/>
</dbReference>
<evidence type="ECO:0000256" key="1">
    <source>
        <dbReference type="ARBA" id="ARBA00023015"/>
    </source>
</evidence>
<reference evidence="7" key="1">
    <citation type="submission" date="2024-02" db="EMBL/GenBank/DDBJ databases">
        <authorList>
            <consortium name="ELIXIR-Norway"/>
            <consortium name="Elixir Norway"/>
        </authorList>
    </citation>
    <scope>NUCLEOTIDE SEQUENCE</scope>
</reference>
<dbReference type="PANTHER" id="PTHR31391">
    <property type="entry name" value="B3 DOMAIN-CONTAINING PROTEIN OS11G0197600-RELATED"/>
    <property type="match status" value="1"/>
</dbReference>
<dbReference type="InterPro" id="IPR015300">
    <property type="entry name" value="DNA-bd_pseudobarrel_sf"/>
</dbReference>
<evidence type="ECO:0000313" key="8">
    <source>
        <dbReference type="Proteomes" id="UP001497444"/>
    </source>
</evidence>
<dbReference type="CDD" id="cd10017">
    <property type="entry name" value="B3_DNA"/>
    <property type="match status" value="4"/>
</dbReference>
<feature type="compositionally biased region" description="Basic and acidic residues" evidence="5">
    <location>
        <begin position="273"/>
        <end position="283"/>
    </location>
</feature>
<feature type="domain" description="TF-B3" evidence="6">
    <location>
        <begin position="351"/>
        <end position="446"/>
    </location>
</feature>
<dbReference type="SMART" id="SM01019">
    <property type="entry name" value="B3"/>
    <property type="match status" value="4"/>
</dbReference>
<evidence type="ECO:0000256" key="2">
    <source>
        <dbReference type="ARBA" id="ARBA00023125"/>
    </source>
</evidence>
<evidence type="ECO:0000256" key="5">
    <source>
        <dbReference type="SAM" id="MobiDB-lite"/>
    </source>
</evidence>